<sequence length="307" mass="32553">MSVISRNSKAFFLVTMLTVPISGALAAQQQETPEGDSSTTVYGERAAEEQAYNDVAEPVDGPDIEGIISARSGDRMQVTAEDGSRSVITINDDTEIKGRGGFLGLGREQHAATALMNGLPVDVETLQSSGGELLASKITFKNDDLDTAAMIHDGTAQQFAQHGAAINKNAKDTEALRGRMGDIGDYNVKGTTNVHFDTGKAELSAKAKNDLCATANAAKGMDNALMLVSGYTDSTGSLEYNQMLSEKRAERVVNYLQQACGWKPYRMLNPTGMAEAEPVASNDTAAGKAQNRRVAVNILVSKGLDGL</sequence>
<proteinExistence type="predicted"/>
<dbReference type="GO" id="GO:0009279">
    <property type="term" value="C:cell outer membrane"/>
    <property type="evidence" value="ECO:0007669"/>
    <property type="project" value="UniProtKB-SubCell"/>
</dbReference>
<evidence type="ECO:0000256" key="1">
    <source>
        <dbReference type="ARBA" id="ARBA00004442"/>
    </source>
</evidence>
<evidence type="ECO:0000256" key="2">
    <source>
        <dbReference type="ARBA" id="ARBA00023136"/>
    </source>
</evidence>
<evidence type="ECO:0000256" key="3">
    <source>
        <dbReference type="ARBA" id="ARBA00023237"/>
    </source>
</evidence>
<dbReference type="PRINTS" id="PR01021">
    <property type="entry name" value="OMPADOMAIN"/>
</dbReference>
<dbReference type="RefSeq" id="WP_120324914.1">
    <property type="nucleotide sequence ID" value="NZ_RAPF01000005.1"/>
</dbReference>
<keyword evidence="8" id="KW-1185">Reference proteome</keyword>
<keyword evidence="2 4" id="KW-0472">Membrane</keyword>
<evidence type="ECO:0000259" key="6">
    <source>
        <dbReference type="PROSITE" id="PS51123"/>
    </source>
</evidence>
<gene>
    <name evidence="7" type="ORF">D6851_10800</name>
</gene>
<feature type="signal peptide" evidence="5">
    <location>
        <begin position="1"/>
        <end position="26"/>
    </location>
</feature>
<feature type="domain" description="OmpA-like" evidence="6">
    <location>
        <begin position="183"/>
        <end position="302"/>
    </location>
</feature>
<dbReference type="Proteomes" id="UP000284395">
    <property type="component" value="Unassembled WGS sequence"/>
</dbReference>
<keyword evidence="5" id="KW-0732">Signal</keyword>
<dbReference type="InterPro" id="IPR006665">
    <property type="entry name" value="OmpA-like"/>
</dbReference>
<name>A0A420EIX6_9SPHN</name>
<keyword evidence="3" id="KW-0998">Cell outer membrane</keyword>
<dbReference type="InterPro" id="IPR050330">
    <property type="entry name" value="Bact_OuterMem_StrucFunc"/>
</dbReference>
<dbReference type="AlphaFoldDB" id="A0A420EIX6"/>
<dbReference type="PRINTS" id="PR01023">
    <property type="entry name" value="NAFLGMOTY"/>
</dbReference>
<dbReference type="OrthoDB" id="113254at2"/>
<evidence type="ECO:0000313" key="7">
    <source>
        <dbReference type="EMBL" id="RKF20617.1"/>
    </source>
</evidence>
<dbReference type="Gene3D" id="3.30.1330.60">
    <property type="entry name" value="OmpA-like domain"/>
    <property type="match status" value="1"/>
</dbReference>
<dbReference type="CDD" id="cd07185">
    <property type="entry name" value="OmpA_C-like"/>
    <property type="match status" value="1"/>
</dbReference>
<dbReference type="PANTHER" id="PTHR30329:SF21">
    <property type="entry name" value="LIPOPROTEIN YIAD-RELATED"/>
    <property type="match status" value="1"/>
</dbReference>
<accession>A0A420EIX6</accession>
<dbReference type="InterPro" id="IPR036737">
    <property type="entry name" value="OmpA-like_sf"/>
</dbReference>
<dbReference type="SUPFAM" id="SSF103088">
    <property type="entry name" value="OmpA-like"/>
    <property type="match status" value="1"/>
</dbReference>
<dbReference type="PROSITE" id="PS51123">
    <property type="entry name" value="OMPA_2"/>
    <property type="match status" value="1"/>
</dbReference>
<organism evidence="7 8">
    <name type="scientific">Altericroceibacterium spongiae</name>
    <dbReference type="NCBI Taxonomy" id="2320269"/>
    <lineage>
        <taxon>Bacteria</taxon>
        <taxon>Pseudomonadati</taxon>
        <taxon>Pseudomonadota</taxon>
        <taxon>Alphaproteobacteria</taxon>
        <taxon>Sphingomonadales</taxon>
        <taxon>Erythrobacteraceae</taxon>
        <taxon>Altericroceibacterium</taxon>
    </lineage>
</organism>
<reference evidence="7 8" key="1">
    <citation type="submission" date="2018-09" db="EMBL/GenBank/DDBJ databases">
        <title>Altererythrobacter spongiae sp. nov., isolated from a marine sponge.</title>
        <authorList>
            <person name="Zhuang L."/>
            <person name="Luo L."/>
        </authorList>
    </citation>
    <scope>NUCLEOTIDE SEQUENCE [LARGE SCALE GENOMIC DNA]</scope>
    <source>
        <strain evidence="7 8">HN-Y73</strain>
    </source>
</reference>
<evidence type="ECO:0000256" key="5">
    <source>
        <dbReference type="SAM" id="SignalP"/>
    </source>
</evidence>
<evidence type="ECO:0000256" key="4">
    <source>
        <dbReference type="PROSITE-ProRule" id="PRU00473"/>
    </source>
</evidence>
<dbReference type="InterPro" id="IPR006664">
    <property type="entry name" value="OMP_bac"/>
</dbReference>
<protein>
    <submittedName>
        <fullName evidence="7">OmpA family protein</fullName>
    </submittedName>
</protein>
<comment type="subcellular location">
    <subcellularLocation>
        <location evidence="1">Cell outer membrane</location>
    </subcellularLocation>
</comment>
<feature type="chain" id="PRO_5019030315" evidence="5">
    <location>
        <begin position="27"/>
        <end position="307"/>
    </location>
</feature>
<comment type="caution">
    <text evidence="7">The sequence shown here is derived from an EMBL/GenBank/DDBJ whole genome shotgun (WGS) entry which is preliminary data.</text>
</comment>
<evidence type="ECO:0000313" key="8">
    <source>
        <dbReference type="Proteomes" id="UP000284395"/>
    </source>
</evidence>
<dbReference type="EMBL" id="RAPF01000005">
    <property type="protein sequence ID" value="RKF20617.1"/>
    <property type="molecule type" value="Genomic_DNA"/>
</dbReference>
<dbReference type="Pfam" id="PF00691">
    <property type="entry name" value="OmpA"/>
    <property type="match status" value="1"/>
</dbReference>
<dbReference type="PANTHER" id="PTHR30329">
    <property type="entry name" value="STATOR ELEMENT OF FLAGELLAR MOTOR COMPLEX"/>
    <property type="match status" value="1"/>
</dbReference>